<evidence type="ECO:0000259" key="1">
    <source>
        <dbReference type="Pfam" id="PF20251"/>
    </source>
</evidence>
<evidence type="ECO:0000313" key="2">
    <source>
        <dbReference type="EMBL" id="NLV04235.1"/>
    </source>
</evidence>
<dbReference type="RefSeq" id="WP_006601474.1">
    <property type="nucleotide sequence ID" value="NZ_CP191799.1"/>
</dbReference>
<dbReference type="Proteomes" id="UP000320212">
    <property type="component" value="Unassembled WGS sequence"/>
</dbReference>
<dbReference type="EMBL" id="VMTR01000043">
    <property type="protein sequence ID" value="TVT95122.1"/>
    <property type="molecule type" value="Genomic_DNA"/>
</dbReference>
<organism evidence="3 6">
    <name type="scientific">Haloferax volcanii</name>
    <name type="common">Halobacterium volcanii</name>
    <dbReference type="NCBI Taxonomy" id="2246"/>
    <lineage>
        <taxon>Archaea</taxon>
        <taxon>Methanobacteriati</taxon>
        <taxon>Methanobacteriota</taxon>
        <taxon>Stenosarchaea group</taxon>
        <taxon>Halobacteria</taxon>
        <taxon>Halobacteriales</taxon>
        <taxon>Haloferacaceae</taxon>
        <taxon>Haloferax</taxon>
    </lineage>
</organism>
<gene>
    <name evidence="4" type="ORF">FQA18_08230</name>
    <name evidence="3" type="ORF">G3A49_16815</name>
    <name evidence="2" type="ORF">GOC85_16885</name>
</gene>
<dbReference type="Proteomes" id="UP000465667">
    <property type="component" value="Chromosome"/>
</dbReference>
<dbReference type="EMBL" id="CP048738">
    <property type="protein sequence ID" value="QIB79670.1"/>
    <property type="molecule type" value="Genomic_DNA"/>
</dbReference>
<sequence length="166" mass="18374">MFDMNRRTFVTSLGIGGTALAGIGALKRRRESQPEYREGNRVVSTREDVQLQVTQEPIHLGDLVKYRVTNTGDSVHVLGCGNPWALEKQVEGDWKQVVWTGKRVPRMCATELSPGETFEERIELSKSGLEEHAEEGQTDLSPGLSRLLILGVSPILAAEFDVVEPT</sequence>
<dbReference type="Proteomes" id="UP000619835">
    <property type="component" value="Unassembled WGS sequence"/>
</dbReference>
<dbReference type="Pfam" id="PF20251">
    <property type="entry name" value="Big_14"/>
    <property type="match status" value="1"/>
</dbReference>
<accession>A0A6C0UWV5</accession>
<dbReference type="AlphaFoldDB" id="A0A6C0UWV5"/>
<protein>
    <recommendedName>
        <fullName evidence="1">Bacterial Ig-like domain-containing protein</fullName>
    </recommendedName>
</protein>
<evidence type="ECO:0000313" key="6">
    <source>
        <dbReference type="Proteomes" id="UP000465667"/>
    </source>
</evidence>
<reference evidence="2" key="2">
    <citation type="submission" date="2019-12" db="EMBL/GenBank/DDBJ databases">
        <title>Haloferax alexandrinus strain pws11.</title>
        <authorList>
            <person name="Verma D.K."/>
            <person name="Gopal K."/>
            <person name="Prasad E.S."/>
        </authorList>
    </citation>
    <scope>NUCLEOTIDE SEQUENCE</scope>
    <source>
        <strain evidence="2">Pws11</strain>
    </source>
</reference>
<proteinExistence type="predicted"/>
<evidence type="ECO:0000313" key="5">
    <source>
        <dbReference type="Proteomes" id="UP000320212"/>
    </source>
</evidence>
<dbReference type="GeneID" id="301159994"/>
<name>A0A6C0UWV5_HALVO</name>
<dbReference type="KEGG" id="hale:G3A49_16815"/>
<reference evidence="3 6" key="3">
    <citation type="submission" date="2020-02" db="EMBL/GenBank/DDBJ databases">
        <title>Whole genome sequence of Haloferax alexandrinus pws1.</title>
        <authorList>
            <person name="Verma D.K."/>
            <person name="Gopal K."/>
            <person name="Prasad E.S."/>
        </authorList>
    </citation>
    <scope>NUCLEOTIDE SEQUENCE [LARGE SCALE GENOMIC DNA]</scope>
    <source>
        <strain evidence="3">Wsp1</strain>
        <strain evidence="6">wsp1</strain>
    </source>
</reference>
<evidence type="ECO:0000313" key="3">
    <source>
        <dbReference type="EMBL" id="QIB79670.1"/>
    </source>
</evidence>
<feature type="domain" description="Bacterial Ig-like" evidence="1">
    <location>
        <begin position="47"/>
        <end position="136"/>
    </location>
</feature>
<reference evidence="4 5" key="1">
    <citation type="submission" date="2019-07" db="EMBL/GenBank/DDBJ databases">
        <title>Draft genome sequence of Haloferax volcanii SS0101, isolated from salt farm in Samut Sakhon, Thailand.</title>
        <authorList>
            <person name="Wanthongcharoen S."/>
            <person name="Yamprayoonswat W."/>
            <person name="Ruangsuj P."/>
            <person name="Thongpramul N."/>
            <person name="Jumpathong W."/>
            <person name="Sittihan S."/>
            <person name="Kanjanavas P."/>
            <person name="Yasawong M."/>
        </authorList>
    </citation>
    <scope>NUCLEOTIDE SEQUENCE [LARGE SCALE GENOMIC DNA]</scope>
    <source>
        <strain evidence="4 5">SS0101</strain>
    </source>
</reference>
<evidence type="ECO:0000313" key="4">
    <source>
        <dbReference type="EMBL" id="TVT95122.1"/>
    </source>
</evidence>
<dbReference type="EMBL" id="WOWC01000001">
    <property type="protein sequence ID" value="NLV04235.1"/>
    <property type="molecule type" value="Genomic_DNA"/>
</dbReference>
<dbReference type="InterPro" id="IPR046878">
    <property type="entry name" value="Big_14"/>
</dbReference>
<accession>A0A558GBI7</accession>